<protein>
    <submittedName>
        <fullName evidence="2">Uncharacterized protein</fullName>
    </submittedName>
</protein>
<accession>A0ABZ2AV73</accession>
<feature type="compositionally biased region" description="Acidic residues" evidence="1">
    <location>
        <begin position="255"/>
        <end position="264"/>
    </location>
</feature>
<evidence type="ECO:0000256" key="1">
    <source>
        <dbReference type="SAM" id="MobiDB-lite"/>
    </source>
</evidence>
<name>A0ABZ2AV73_9TREE</name>
<gene>
    <name evidence="2" type="ORF">IAS62_003760</name>
</gene>
<organism evidence="2 3">
    <name type="scientific">Cryptococcus decagattii</name>
    <dbReference type="NCBI Taxonomy" id="1859122"/>
    <lineage>
        <taxon>Eukaryota</taxon>
        <taxon>Fungi</taxon>
        <taxon>Dikarya</taxon>
        <taxon>Basidiomycota</taxon>
        <taxon>Agaricomycotina</taxon>
        <taxon>Tremellomycetes</taxon>
        <taxon>Tremellales</taxon>
        <taxon>Cryptococcaceae</taxon>
        <taxon>Cryptococcus</taxon>
        <taxon>Cryptococcus gattii species complex</taxon>
    </lineage>
</organism>
<reference evidence="2 3" key="1">
    <citation type="submission" date="2024-01" db="EMBL/GenBank/DDBJ databases">
        <title>Comparative genomics of Cryptococcus and Kwoniella reveals pathogenesis evolution and contrasting modes of karyotype evolution via chromosome fusion or intercentromeric recombination.</title>
        <authorList>
            <person name="Coelho M.A."/>
            <person name="David-Palma M."/>
            <person name="Shea T."/>
            <person name="Bowers K."/>
            <person name="McGinley-Smith S."/>
            <person name="Mohammad A.W."/>
            <person name="Gnirke A."/>
            <person name="Yurkov A.M."/>
            <person name="Nowrousian M."/>
            <person name="Sun S."/>
            <person name="Cuomo C.A."/>
            <person name="Heitman J."/>
        </authorList>
    </citation>
    <scope>NUCLEOTIDE SEQUENCE [LARGE SCALE GENOMIC DNA]</scope>
    <source>
        <strain evidence="2 3">7685027</strain>
    </source>
</reference>
<feature type="compositionally biased region" description="Low complexity" evidence="1">
    <location>
        <begin position="296"/>
        <end position="307"/>
    </location>
</feature>
<feature type="compositionally biased region" description="Acidic residues" evidence="1">
    <location>
        <begin position="231"/>
        <end position="240"/>
    </location>
</feature>
<proteinExistence type="predicted"/>
<dbReference type="RefSeq" id="XP_064721669.1">
    <property type="nucleotide sequence ID" value="XM_064865597.1"/>
</dbReference>
<keyword evidence="3" id="KW-1185">Reference proteome</keyword>
<sequence length="414" mass="46018">MFQTQPPSPKNPKERKKWNFRDQEFPVCRTGLSPTSAFRLFPARRPGRAHGRGAPVMTEQAVLCERRLNETYETRKVQIHTRNPFRNPQPTTHPLHFHLVTYRITSPLLTSHPHALRFTPLHQFRSTFPLFRTTSHSSVHYPSIIHPSLIVLDHSYYIRLLSEMSFNLVPSPPRLSGPSSSLGHTARHDDGFSFPEFPDFSDFASRSKSGERRESGSSSCDSWSLGSSPTDECDGEESPEQEEKRVLSDGVEDGKVEEEGDGDEQGIHRSPLLNSASPSLRPRPVLSRFASDPGRSSLSHAQSHSHSYTYAPVPPQRAFRPRGLTPLTPLPPSIPSSSHPASSGISPTAPHLHRPSGLPKSQPLSRALFARIADTPHSGMSSKGKGKGQKIIIPTKSFRTSFTLDMTASELARR</sequence>
<evidence type="ECO:0000313" key="3">
    <source>
        <dbReference type="Proteomes" id="UP001432216"/>
    </source>
</evidence>
<dbReference type="EMBL" id="CP143811">
    <property type="protein sequence ID" value="WVO22430.1"/>
    <property type="molecule type" value="Genomic_DNA"/>
</dbReference>
<feature type="compositionally biased region" description="Low complexity" evidence="1">
    <location>
        <begin position="335"/>
        <end position="348"/>
    </location>
</feature>
<feature type="region of interest" description="Disordered" evidence="1">
    <location>
        <begin position="204"/>
        <end position="362"/>
    </location>
</feature>
<dbReference type="GeneID" id="89990532"/>
<dbReference type="Proteomes" id="UP001432216">
    <property type="component" value="Chromosome 6"/>
</dbReference>
<evidence type="ECO:0000313" key="2">
    <source>
        <dbReference type="EMBL" id="WVO22430.1"/>
    </source>
</evidence>
<feature type="compositionally biased region" description="Low complexity" evidence="1">
    <location>
        <begin position="216"/>
        <end position="228"/>
    </location>
</feature>